<accession>A0ABV5AFT6</accession>
<dbReference type="InterPro" id="IPR013785">
    <property type="entry name" value="Aldolase_TIM"/>
</dbReference>
<dbReference type="InterPro" id="IPR002220">
    <property type="entry name" value="DapA-like"/>
</dbReference>
<gene>
    <name evidence="4" type="ORF">KKP3000_004195</name>
</gene>
<dbReference type="GO" id="GO:0047448">
    <property type="term" value="F:5-dehydro-4-deoxyglucarate dehydratase activity"/>
    <property type="evidence" value="ECO:0007669"/>
    <property type="project" value="UniProtKB-EC"/>
</dbReference>
<dbReference type="GO" id="GO:0008747">
    <property type="term" value="F:N-acetylneuraminate lyase activity"/>
    <property type="evidence" value="ECO:0007669"/>
    <property type="project" value="UniProtKB-EC"/>
</dbReference>
<evidence type="ECO:0000256" key="1">
    <source>
        <dbReference type="ARBA" id="ARBA00007592"/>
    </source>
</evidence>
<evidence type="ECO:0000313" key="4">
    <source>
        <dbReference type="EMBL" id="MFB5190710.1"/>
    </source>
</evidence>
<organism evidence="4 5">
    <name type="scientific">Alicyclobacillus fastidiosus</name>
    <dbReference type="NCBI Taxonomy" id="392011"/>
    <lineage>
        <taxon>Bacteria</taxon>
        <taxon>Bacillati</taxon>
        <taxon>Bacillota</taxon>
        <taxon>Bacilli</taxon>
        <taxon>Bacillales</taxon>
        <taxon>Alicyclobacillaceae</taxon>
        <taxon>Alicyclobacillus</taxon>
    </lineage>
</organism>
<dbReference type="SUPFAM" id="SSF51569">
    <property type="entry name" value="Aldolase"/>
    <property type="match status" value="1"/>
</dbReference>
<comment type="caution">
    <text evidence="4">The sequence shown here is derived from an EMBL/GenBank/DDBJ whole genome shotgun (WGS) entry which is preliminary data.</text>
</comment>
<dbReference type="EC" id="4.3.3.7" evidence="4"/>
<evidence type="ECO:0000256" key="3">
    <source>
        <dbReference type="PIRNR" id="PIRNR001365"/>
    </source>
</evidence>
<dbReference type="PIRSF" id="PIRSF001365">
    <property type="entry name" value="DHDPS"/>
    <property type="match status" value="1"/>
</dbReference>
<dbReference type="EC" id="4.1.3.3" evidence="4"/>
<reference evidence="4 5" key="1">
    <citation type="journal article" date="2024" name="Int. J. Mol. Sci.">
        <title>Exploration of Alicyclobacillus spp. Genome in Search of Antibiotic Resistance.</title>
        <authorList>
            <person name="Bucka-Kolendo J."/>
            <person name="Kiousi D.E."/>
            <person name="Dekowska A."/>
            <person name="Mikolajczuk-Szczyrba A."/>
            <person name="Karadedos D.M."/>
            <person name="Michael P."/>
            <person name="Galanis A."/>
            <person name="Sokolowska B."/>
        </authorList>
    </citation>
    <scope>NUCLEOTIDE SEQUENCE [LARGE SCALE GENOMIC DNA]</scope>
    <source>
        <strain evidence="4 5">KKP 3000</strain>
    </source>
</reference>
<keyword evidence="5" id="KW-1185">Reference proteome</keyword>
<dbReference type="EMBL" id="JBDXSU010000007">
    <property type="protein sequence ID" value="MFB5190710.1"/>
    <property type="molecule type" value="Genomic_DNA"/>
</dbReference>
<dbReference type="PRINTS" id="PR00146">
    <property type="entry name" value="DHPICSNTHASE"/>
</dbReference>
<evidence type="ECO:0000256" key="2">
    <source>
        <dbReference type="ARBA" id="ARBA00023239"/>
    </source>
</evidence>
<comment type="similarity">
    <text evidence="1 3">Belongs to the DapA family.</text>
</comment>
<dbReference type="Proteomes" id="UP001579974">
    <property type="component" value="Unassembled WGS sequence"/>
</dbReference>
<name>A0ABV5AFT6_9BACL</name>
<dbReference type="RefSeq" id="WP_275474516.1">
    <property type="nucleotide sequence ID" value="NZ_CP162940.1"/>
</dbReference>
<keyword evidence="2 3" id="KW-0456">Lyase</keyword>
<dbReference type="EC" id="4.2.1.41" evidence="4"/>
<dbReference type="PANTHER" id="PTHR12128">
    <property type="entry name" value="DIHYDRODIPICOLINATE SYNTHASE"/>
    <property type="match status" value="1"/>
</dbReference>
<dbReference type="Gene3D" id="3.20.20.70">
    <property type="entry name" value="Aldolase class I"/>
    <property type="match status" value="1"/>
</dbReference>
<dbReference type="SMART" id="SM01130">
    <property type="entry name" value="DHDPS"/>
    <property type="match status" value="1"/>
</dbReference>
<proteinExistence type="inferred from homology"/>
<dbReference type="PANTHER" id="PTHR12128:SF66">
    <property type="entry name" value="4-HYDROXY-2-OXOGLUTARATE ALDOLASE, MITOCHONDRIAL"/>
    <property type="match status" value="1"/>
</dbReference>
<protein>
    <submittedName>
        <fullName evidence="4">Dihydrodipicolinate synthase family protein</fullName>
        <ecNumber evidence="4">4.1.3.3</ecNumber>
        <ecNumber evidence="4">4.2.1.41</ecNumber>
        <ecNumber evidence="4">4.3.3.7</ecNumber>
    </submittedName>
</protein>
<dbReference type="CDD" id="cd00408">
    <property type="entry name" value="DHDPS-like"/>
    <property type="match status" value="1"/>
</dbReference>
<dbReference type="GO" id="GO:0008840">
    <property type="term" value="F:4-hydroxy-tetrahydrodipicolinate synthase activity"/>
    <property type="evidence" value="ECO:0007669"/>
    <property type="project" value="UniProtKB-EC"/>
</dbReference>
<dbReference type="Pfam" id="PF00701">
    <property type="entry name" value="DHDPS"/>
    <property type="match status" value="1"/>
</dbReference>
<sequence>MKLDIHGIIPPMVTAFTRDTEELDIQAIREETEFLIQSGVHGICIGGSTGEGAGFSEDEVYTLCKTVVEQVKDRVPVIGGIIADSTAEAIRKAKAAKEAGVSSLQVTPPHYLWTPTTAGLVQHFRRIGEATNLPILIYNVVPWVPIDVHAMTVIVDNVPWVAGIKQSGGDMHKVADMMYHLHDRVTVVTGIDDMLYPAFCLGVDGAITCMLAVFPEATIDLWNKVQAGDHAGAKELHDRLLPVWRSIEGPDMPYLAKTAIEFMGRKVGPARSPILPPSDEKREEIRSQLVQAGFAVSALNRA</sequence>
<evidence type="ECO:0000313" key="5">
    <source>
        <dbReference type="Proteomes" id="UP001579974"/>
    </source>
</evidence>